<protein>
    <submittedName>
        <fullName evidence="2">Uncharacterized protein</fullName>
    </submittedName>
</protein>
<evidence type="ECO:0000313" key="2">
    <source>
        <dbReference type="EMBL" id="MBB4040965.1"/>
    </source>
</evidence>
<keyword evidence="1" id="KW-0175">Coiled coil</keyword>
<evidence type="ECO:0000256" key="1">
    <source>
        <dbReference type="SAM" id="Coils"/>
    </source>
</evidence>
<feature type="coiled-coil region" evidence="1">
    <location>
        <begin position="33"/>
        <end position="60"/>
    </location>
</feature>
<name>A0A7W6N8Z4_9HYPH</name>
<reference evidence="2 3" key="1">
    <citation type="submission" date="2020-08" db="EMBL/GenBank/DDBJ databases">
        <title>Genomic Encyclopedia of Type Strains, Phase IV (KMG-IV): sequencing the most valuable type-strain genomes for metagenomic binning, comparative biology and taxonomic classification.</title>
        <authorList>
            <person name="Goeker M."/>
        </authorList>
    </citation>
    <scope>NUCLEOTIDE SEQUENCE [LARGE SCALE GENOMIC DNA]</scope>
    <source>
        <strain evidence="2 3">DSM 15743</strain>
    </source>
</reference>
<proteinExistence type="predicted"/>
<accession>A0A7W6N8Z4</accession>
<dbReference type="RefSeq" id="WP_154664215.1">
    <property type="nucleotide sequence ID" value="NZ_JACIDC010000008.1"/>
</dbReference>
<dbReference type="EMBL" id="JACIDC010000008">
    <property type="protein sequence ID" value="MBB4040965.1"/>
    <property type="molecule type" value="Genomic_DNA"/>
</dbReference>
<dbReference type="Proteomes" id="UP000519439">
    <property type="component" value="Unassembled WGS sequence"/>
</dbReference>
<dbReference type="AlphaFoldDB" id="A0A7W6N8Z4"/>
<organism evidence="2 3">
    <name type="scientific">Microvirga flocculans</name>
    <dbReference type="NCBI Taxonomy" id="217168"/>
    <lineage>
        <taxon>Bacteria</taxon>
        <taxon>Pseudomonadati</taxon>
        <taxon>Pseudomonadota</taxon>
        <taxon>Alphaproteobacteria</taxon>
        <taxon>Hyphomicrobiales</taxon>
        <taxon>Methylobacteriaceae</taxon>
        <taxon>Microvirga</taxon>
    </lineage>
</organism>
<gene>
    <name evidence="2" type="ORF">GGR34_002624</name>
</gene>
<sequence>MRTFPTMEIGADKSLSLVASLNQDYDHVCTRRTAELESRIARLRSELEEAEAELEREITRVPAPGDFVRCPLTNFFGRVTKITPRPQGRAWVEIIPYLGPHLPGHSAMDLFDSWELIDPPFDESEAQGAPGGSSELPAIAPFMLANRPEREPLSAEDDIEASLRRLWSPSGTMTS</sequence>
<evidence type="ECO:0000313" key="3">
    <source>
        <dbReference type="Proteomes" id="UP000519439"/>
    </source>
</evidence>
<keyword evidence="3" id="KW-1185">Reference proteome</keyword>
<comment type="caution">
    <text evidence="2">The sequence shown here is derived from an EMBL/GenBank/DDBJ whole genome shotgun (WGS) entry which is preliminary data.</text>
</comment>